<dbReference type="EMBL" id="JACAZH010000029">
    <property type="protein sequence ID" value="KAF7340743.1"/>
    <property type="molecule type" value="Genomic_DNA"/>
</dbReference>
<evidence type="ECO:0000313" key="3">
    <source>
        <dbReference type="Proteomes" id="UP000623467"/>
    </source>
</evidence>
<sequence length="159" mass="17576">MLVVSLGLLCDSRRPLRHTSVRGRVATGNREHHPLLQAARPRLRASLFLDILPPRHVRAPSVSISNASSLSSLFLSPRPMIHRRLRRPSTTVSLHSKVSPACCRPSNYLPRWLPLSSRIAPGARQHLQLDDNDGGGYAPSEPSPALLYAARPEDAETQF</sequence>
<proteinExistence type="predicted"/>
<keyword evidence="3" id="KW-1185">Reference proteome</keyword>
<evidence type="ECO:0000313" key="2">
    <source>
        <dbReference type="EMBL" id="KAF7340743.1"/>
    </source>
</evidence>
<dbReference type="Proteomes" id="UP000623467">
    <property type="component" value="Unassembled WGS sequence"/>
</dbReference>
<reference evidence="2" key="1">
    <citation type="submission" date="2020-05" db="EMBL/GenBank/DDBJ databases">
        <title>Mycena genomes resolve the evolution of fungal bioluminescence.</title>
        <authorList>
            <person name="Tsai I.J."/>
        </authorList>
    </citation>
    <scope>NUCLEOTIDE SEQUENCE</scope>
    <source>
        <strain evidence="2">160909Yilan</strain>
    </source>
</reference>
<dbReference type="AlphaFoldDB" id="A0A8H6XFY4"/>
<accession>A0A8H6XFY4</accession>
<evidence type="ECO:0000256" key="1">
    <source>
        <dbReference type="SAM" id="MobiDB-lite"/>
    </source>
</evidence>
<feature type="region of interest" description="Disordered" evidence="1">
    <location>
        <begin position="126"/>
        <end position="159"/>
    </location>
</feature>
<organism evidence="2 3">
    <name type="scientific">Mycena sanguinolenta</name>
    <dbReference type="NCBI Taxonomy" id="230812"/>
    <lineage>
        <taxon>Eukaryota</taxon>
        <taxon>Fungi</taxon>
        <taxon>Dikarya</taxon>
        <taxon>Basidiomycota</taxon>
        <taxon>Agaricomycotina</taxon>
        <taxon>Agaricomycetes</taxon>
        <taxon>Agaricomycetidae</taxon>
        <taxon>Agaricales</taxon>
        <taxon>Marasmiineae</taxon>
        <taxon>Mycenaceae</taxon>
        <taxon>Mycena</taxon>
    </lineage>
</organism>
<protein>
    <submittedName>
        <fullName evidence="2">Uncharacterized protein</fullName>
    </submittedName>
</protein>
<name>A0A8H6XFY4_9AGAR</name>
<gene>
    <name evidence="2" type="ORF">MSAN_02102700</name>
</gene>
<comment type="caution">
    <text evidence="2">The sequence shown here is derived from an EMBL/GenBank/DDBJ whole genome shotgun (WGS) entry which is preliminary data.</text>
</comment>